<dbReference type="RefSeq" id="WP_190827103.1">
    <property type="nucleotide sequence ID" value="NZ_CAWPPI010000039.1"/>
</dbReference>
<dbReference type="GO" id="GO:0003677">
    <property type="term" value="F:DNA binding"/>
    <property type="evidence" value="ECO:0007669"/>
    <property type="project" value="InterPro"/>
</dbReference>
<dbReference type="SMART" id="SM00530">
    <property type="entry name" value="HTH_XRE"/>
    <property type="match status" value="1"/>
</dbReference>
<sequence>MNIESREKLVEIIKLARGSMSQRAFGKLLGVSSTAVQLWEKGVNVPDTEHLAQIASRAGYRLEELLHCLEGKPLPETSDLSLILRQIKYMPLNQVAQIAQAAAERFAAVADSIGDEAKAS</sequence>
<comment type="caution">
    <text evidence="2">The sequence shown here is derived from an EMBL/GenBank/DDBJ whole genome shotgun (WGS) entry which is preliminary data.</text>
</comment>
<feature type="domain" description="HTH cro/C1-type" evidence="1">
    <location>
        <begin position="20"/>
        <end position="65"/>
    </location>
</feature>
<accession>A0A8J6XHS7</accession>
<evidence type="ECO:0000313" key="3">
    <source>
        <dbReference type="Proteomes" id="UP000629098"/>
    </source>
</evidence>
<proteinExistence type="predicted"/>
<gene>
    <name evidence="2" type="ORF">ICL16_10500</name>
</gene>
<dbReference type="InterPro" id="IPR001387">
    <property type="entry name" value="Cro/C1-type_HTH"/>
</dbReference>
<dbReference type="Pfam" id="PF01381">
    <property type="entry name" value="HTH_3"/>
    <property type="match status" value="1"/>
</dbReference>
<keyword evidence="3" id="KW-1185">Reference proteome</keyword>
<protein>
    <submittedName>
        <fullName evidence="2">Helix-turn-helix transcriptional regulator</fullName>
    </submittedName>
</protein>
<dbReference type="SUPFAM" id="SSF47413">
    <property type="entry name" value="lambda repressor-like DNA-binding domains"/>
    <property type="match status" value="1"/>
</dbReference>
<dbReference type="PROSITE" id="PS50943">
    <property type="entry name" value="HTH_CROC1"/>
    <property type="match status" value="1"/>
</dbReference>
<dbReference type="EMBL" id="JACXAE010000039">
    <property type="protein sequence ID" value="MBD2772496.1"/>
    <property type="molecule type" value="Genomic_DNA"/>
</dbReference>
<dbReference type="Proteomes" id="UP000629098">
    <property type="component" value="Unassembled WGS sequence"/>
</dbReference>
<dbReference type="CDD" id="cd00093">
    <property type="entry name" value="HTH_XRE"/>
    <property type="match status" value="1"/>
</dbReference>
<organism evidence="2 3">
    <name type="scientific">Iningainema tapete BLCC-T55</name>
    <dbReference type="NCBI Taxonomy" id="2748662"/>
    <lineage>
        <taxon>Bacteria</taxon>
        <taxon>Bacillati</taxon>
        <taxon>Cyanobacteriota</taxon>
        <taxon>Cyanophyceae</taxon>
        <taxon>Nostocales</taxon>
        <taxon>Scytonemataceae</taxon>
        <taxon>Iningainema tapete</taxon>
    </lineage>
</organism>
<evidence type="ECO:0000259" key="1">
    <source>
        <dbReference type="PROSITE" id="PS50943"/>
    </source>
</evidence>
<dbReference type="AlphaFoldDB" id="A0A8J6XHS7"/>
<dbReference type="Gene3D" id="1.10.260.40">
    <property type="entry name" value="lambda repressor-like DNA-binding domains"/>
    <property type="match status" value="1"/>
</dbReference>
<name>A0A8J6XHS7_9CYAN</name>
<reference evidence="2" key="1">
    <citation type="submission" date="2020-09" db="EMBL/GenBank/DDBJ databases">
        <title>Iningainema tapete sp. nov. (Scytonemataceae, Cyanobacteria) from greenhouses in central Florida (USA) produces two types of nodularin with biosynthetic potential for microcystin-LR and anabaenopeptins.</title>
        <authorList>
            <person name="Berthold D.E."/>
            <person name="Lefler F.W."/>
            <person name="Huang I.-S."/>
            <person name="Abdulla H."/>
            <person name="Zimba P.V."/>
            <person name="Laughinghouse H.D. IV."/>
        </authorList>
    </citation>
    <scope>NUCLEOTIDE SEQUENCE</scope>
    <source>
        <strain evidence="2">BLCCT55</strain>
    </source>
</reference>
<dbReference type="InterPro" id="IPR010982">
    <property type="entry name" value="Lambda_DNA-bd_dom_sf"/>
</dbReference>
<evidence type="ECO:0000313" key="2">
    <source>
        <dbReference type="EMBL" id="MBD2772496.1"/>
    </source>
</evidence>